<protein>
    <recommendedName>
        <fullName evidence="4">Reverse transcriptase domain-containing protein</fullName>
    </recommendedName>
</protein>
<dbReference type="EMBL" id="CAXAMM010003762">
    <property type="protein sequence ID" value="CAK9001145.1"/>
    <property type="molecule type" value="Genomic_DNA"/>
</dbReference>
<reference evidence="2 3" key="1">
    <citation type="submission" date="2024-02" db="EMBL/GenBank/DDBJ databases">
        <authorList>
            <person name="Chen Y."/>
            <person name="Shah S."/>
            <person name="Dougan E. K."/>
            <person name="Thang M."/>
            <person name="Chan C."/>
        </authorList>
    </citation>
    <scope>NUCLEOTIDE SEQUENCE [LARGE SCALE GENOMIC DNA]</scope>
</reference>
<dbReference type="InterPro" id="IPR052055">
    <property type="entry name" value="Hepadnavirus_pol/RT"/>
</dbReference>
<dbReference type="PANTHER" id="PTHR33050:SF7">
    <property type="entry name" value="RIBONUCLEASE H"/>
    <property type="match status" value="1"/>
</dbReference>
<feature type="region of interest" description="Disordered" evidence="1">
    <location>
        <begin position="145"/>
        <end position="173"/>
    </location>
</feature>
<dbReference type="Proteomes" id="UP001642464">
    <property type="component" value="Unassembled WGS sequence"/>
</dbReference>
<gene>
    <name evidence="2" type="ORF">SCF082_LOCUS6806</name>
</gene>
<dbReference type="PANTHER" id="PTHR33050">
    <property type="entry name" value="REVERSE TRANSCRIPTASE DOMAIN-CONTAINING PROTEIN"/>
    <property type="match status" value="1"/>
</dbReference>
<name>A0ABP0IEW0_9DINO</name>
<feature type="non-terminal residue" evidence="2">
    <location>
        <position position="972"/>
    </location>
</feature>
<accession>A0ABP0IEW0</accession>
<evidence type="ECO:0000313" key="3">
    <source>
        <dbReference type="Proteomes" id="UP001642464"/>
    </source>
</evidence>
<sequence length="972" mass="109105">MAGPDPVAQRAFIRDNMDSDLQYILGNSVQWGMTVLQSGRHVNMISHSLQTRPQIVHSIVSAWETAKEFLAKEIEMRAEAKVMGQPRILQIHERQAMLRAVEAVHGALGDSECPSSDYLSLKAEETETNEPTAAPLDEILSKQAASSSQLQSSVDPSGHIRVTRNKTKSKMPTTTEEFRKVMKVEMYAWLAMASRYRAKHWLHGLTAEPFLKFTEFILGERVYGVQIPSGTGEGSHKVKPDWTIVLSFEHKLRKEAMKKVLEGHTLADSLNAVIRDADLKEAFFTTPVALKSAILSESSWQPNKWFRPQTKGQFAGKGKFPVQAKGKGKTGGYFLLEHPEDLGAIDGIRKAVQTHISDVRKAAFKLVTGKLKQSPFSAEVVHALREERAQLLPDPKDAMVVDPVQPFLLRGLAQWLKIFEDPDAHWLVDAVDSFSSGVCLGVEKPLPRSPQVFPPKIKHRKLDDTEFAPIATNYASAQMSAKELEAKFKEEEGLGRMFPSKLGVLKEQYADRLRVAAMAAIVKPDGTVRPLHDATHSVMVNHMIKYQDKIDCPGPAEIAAIVRESTETGEAPFCVSADIKAAHRLVKVRESDWGYMCCRTDSSSDTVWVNRTGTFGVASAPYWWAKLSGLIGRFVGHVMQQYWFLHMIYVDDLHGSFVGHHKFELLWIWLLAFELVGTPFGYHKFGGGFASDFVGFRIRYDLVEVGISEKRGKWLVDWIKKLEANRYVVQVRDFSEFLGRLGFVSQLLVWLKPHLSPLFAWGAAVQGGTVCRLPETVVITLQYIAAELNTESFLVSVKRPLVFGSEQFRTDAKCTDDRVVLGGWELDTKRWFSLSLTRRDVPWLFKDGMGAQWASTSAELLASLCALHAFGWIEESSLRKSLSMVLVGGTDNRANEALSLKRATTKWPLMAVNMQLSSALARARIYLNLSWRPREQNVEADDLTNERFDDFDPSMRVNFDLADLDLAILDKL</sequence>
<organism evidence="2 3">
    <name type="scientific">Durusdinium trenchii</name>
    <dbReference type="NCBI Taxonomy" id="1381693"/>
    <lineage>
        <taxon>Eukaryota</taxon>
        <taxon>Sar</taxon>
        <taxon>Alveolata</taxon>
        <taxon>Dinophyceae</taxon>
        <taxon>Suessiales</taxon>
        <taxon>Symbiodiniaceae</taxon>
        <taxon>Durusdinium</taxon>
    </lineage>
</organism>
<evidence type="ECO:0008006" key="4">
    <source>
        <dbReference type="Google" id="ProtNLM"/>
    </source>
</evidence>
<keyword evidence="3" id="KW-1185">Reference proteome</keyword>
<evidence type="ECO:0000313" key="2">
    <source>
        <dbReference type="EMBL" id="CAK9001145.1"/>
    </source>
</evidence>
<comment type="caution">
    <text evidence="2">The sequence shown here is derived from an EMBL/GenBank/DDBJ whole genome shotgun (WGS) entry which is preliminary data.</text>
</comment>
<evidence type="ECO:0000256" key="1">
    <source>
        <dbReference type="SAM" id="MobiDB-lite"/>
    </source>
</evidence>
<proteinExistence type="predicted"/>